<organism evidence="1 2">
    <name type="scientific">Salmonella enterica I</name>
    <dbReference type="NCBI Taxonomy" id="59201"/>
    <lineage>
        <taxon>Bacteria</taxon>
        <taxon>Pseudomonadati</taxon>
        <taxon>Pseudomonadota</taxon>
        <taxon>Gammaproteobacteria</taxon>
        <taxon>Enterobacterales</taxon>
        <taxon>Enterobacteriaceae</taxon>
        <taxon>Salmonella</taxon>
    </lineage>
</organism>
<evidence type="ECO:0000313" key="1">
    <source>
        <dbReference type="EMBL" id="VDZ94568.1"/>
    </source>
</evidence>
<gene>
    <name evidence="1" type="ORF">NCTC129_00658</name>
</gene>
<reference evidence="1 2" key="1">
    <citation type="submission" date="2018-12" db="EMBL/GenBank/DDBJ databases">
        <authorList>
            <consortium name="Pathogen Informatics"/>
        </authorList>
    </citation>
    <scope>NUCLEOTIDE SEQUENCE [LARGE SCALE GENOMIC DNA]</scope>
    <source>
        <strain evidence="1 2">NCTC129</strain>
    </source>
</reference>
<proteinExistence type="predicted"/>
<sequence>MLGRIKAAIRLPFLMALYMPLSDSLSELIIGGEADVTRRAVNNGTINIGVVGFIKQVVDVSLYGEIFRSPDSG</sequence>
<dbReference type="Proteomes" id="UP000282086">
    <property type="component" value="Chromosome"/>
</dbReference>
<dbReference type="EMBL" id="LR134140">
    <property type="protein sequence ID" value="VDZ94568.1"/>
    <property type="molecule type" value="Genomic_DNA"/>
</dbReference>
<dbReference type="AlphaFoldDB" id="A0A447MU55"/>
<accession>A0A447MU55</accession>
<name>A0A447MU55_SALET</name>
<protein>
    <submittedName>
        <fullName evidence="1">Uncharacterized protein</fullName>
    </submittedName>
</protein>
<evidence type="ECO:0000313" key="2">
    <source>
        <dbReference type="Proteomes" id="UP000282086"/>
    </source>
</evidence>